<comment type="caution">
    <text evidence="1">The sequence shown here is derived from an EMBL/GenBank/DDBJ whole genome shotgun (WGS) entry which is preliminary data.</text>
</comment>
<dbReference type="AlphaFoldDB" id="A0A6S7KR11"/>
<feature type="non-terminal residue" evidence="1">
    <location>
        <position position="1"/>
    </location>
</feature>
<evidence type="ECO:0000313" key="1">
    <source>
        <dbReference type="EMBL" id="CAB4045334.1"/>
    </source>
</evidence>
<dbReference type="InterPro" id="IPR019734">
    <property type="entry name" value="TPR_rpt"/>
</dbReference>
<organism evidence="1 2">
    <name type="scientific">Paramuricea clavata</name>
    <name type="common">Red gorgonian</name>
    <name type="synonym">Violescent sea-whip</name>
    <dbReference type="NCBI Taxonomy" id="317549"/>
    <lineage>
        <taxon>Eukaryota</taxon>
        <taxon>Metazoa</taxon>
        <taxon>Cnidaria</taxon>
        <taxon>Anthozoa</taxon>
        <taxon>Octocorallia</taxon>
        <taxon>Malacalcyonacea</taxon>
        <taxon>Plexauridae</taxon>
        <taxon>Paramuricea</taxon>
    </lineage>
</organism>
<name>A0A6S7KR11_PARCT</name>
<sequence length="375" mass="42324">MPTLCDDLMINLGRTYHKEGDMKSVIEIYQQAEKMQNRLTSGRDRSVLTLNLYMAESFAESDQRANAVKYIKRAVELGHKLFGNRNLSIKLAEIYAFAGHVYGLCSLDDEALSLLNRSLELLQILLGDKPHPVKVNARMRLGFLFYQKHQMSKAVESLENGLRQARIVYHGKNRLPIADTLAHLGAALRSDGKFKESLAYFQDAKEVTDDIFGPDYVHPNTSAILSNLALVCQELGDLKQAKEYGTKSVDVDRKLSKTIDGCPSVAFRLHTLSEICHAIGEQDEAVKRLEEAKAILQAASSKHALLVMILSELMIRYYLMGSMDKLVTTAENFPENYIDRLMEILEMLTNDDGSLMLRFTNYRNFQQLPALILGK</sequence>
<dbReference type="PANTHER" id="PTHR19959">
    <property type="entry name" value="KINESIN LIGHT CHAIN"/>
    <property type="match status" value="1"/>
</dbReference>
<dbReference type="SMART" id="SM00028">
    <property type="entry name" value="TPR"/>
    <property type="match status" value="6"/>
</dbReference>
<dbReference type="Proteomes" id="UP001152795">
    <property type="component" value="Unassembled WGS sequence"/>
</dbReference>
<dbReference type="Pfam" id="PF13176">
    <property type="entry name" value="TPR_7"/>
    <property type="match status" value="1"/>
</dbReference>
<dbReference type="EMBL" id="CACRXK020038851">
    <property type="protein sequence ID" value="CAB4045334.1"/>
    <property type="molecule type" value="Genomic_DNA"/>
</dbReference>
<dbReference type="InterPro" id="IPR011990">
    <property type="entry name" value="TPR-like_helical_dom_sf"/>
</dbReference>
<accession>A0A6S7KR11</accession>
<protein>
    <submittedName>
        <fullName evidence="1">Tetratricopeptide repeat 28-like</fullName>
    </submittedName>
</protein>
<proteinExistence type="predicted"/>
<gene>
    <name evidence="1" type="ORF">PACLA_8A083355</name>
</gene>
<dbReference type="OrthoDB" id="1667894at2759"/>
<evidence type="ECO:0000313" key="2">
    <source>
        <dbReference type="Proteomes" id="UP001152795"/>
    </source>
</evidence>
<dbReference type="SUPFAM" id="SSF48452">
    <property type="entry name" value="TPR-like"/>
    <property type="match status" value="1"/>
</dbReference>
<keyword evidence="2" id="KW-1185">Reference proteome</keyword>
<dbReference type="Gene3D" id="1.25.40.10">
    <property type="entry name" value="Tetratricopeptide repeat domain"/>
    <property type="match status" value="2"/>
</dbReference>
<dbReference type="Pfam" id="PF13424">
    <property type="entry name" value="TPR_12"/>
    <property type="match status" value="1"/>
</dbReference>
<dbReference type="PANTHER" id="PTHR19959:SF119">
    <property type="entry name" value="FUNGAL LIPASE-LIKE DOMAIN-CONTAINING PROTEIN"/>
    <property type="match status" value="1"/>
</dbReference>
<reference evidence="1" key="1">
    <citation type="submission" date="2020-04" db="EMBL/GenBank/DDBJ databases">
        <authorList>
            <person name="Alioto T."/>
            <person name="Alioto T."/>
            <person name="Gomez Garrido J."/>
        </authorList>
    </citation>
    <scope>NUCLEOTIDE SEQUENCE</scope>
    <source>
        <strain evidence="1">A484AB</strain>
    </source>
</reference>